<evidence type="ECO:0000256" key="5">
    <source>
        <dbReference type="RuleBase" id="RU362066"/>
    </source>
</evidence>
<keyword evidence="8" id="KW-0966">Cell projection</keyword>
<dbReference type="InterPro" id="IPR010809">
    <property type="entry name" value="FliD_C"/>
</dbReference>
<dbReference type="GO" id="GO:0071973">
    <property type="term" value="P:bacterial-type flagellum-dependent cell motility"/>
    <property type="evidence" value="ECO:0007669"/>
    <property type="project" value="TreeGrafter"/>
</dbReference>
<dbReference type="Pfam" id="PF02465">
    <property type="entry name" value="FliD_N"/>
    <property type="match status" value="1"/>
</dbReference>
<evidence type="ECO:0000256" key="3">
    <source>
        <dbReference type="ARBA" id="ARBA00023054"/>
    </source>
</evidence>
<keyword evidence="8" id="KW-0969">Cilium</keyword>
<comment type="subcellular location">
    <subcellularLocation>
        <location evidence="5">Secreted</location>
    </subcellularLocation>
    <subcellularLocation>
        <location evidence="5">Bacterial flagellum</location>
    </subcellularLocation>
</comment>
<comment type="similarity">
    <text evidence="1 5">Belongs to the FliD family.</text>
</comment>
<comment type="function">
    <text evidence="5">Required for morphogenesis and for the elongation of the flagellar filament by facilitating polymerization of the flagellin monomers at the tip of growing filament. Forms a capping structure, which prevents flagellin subunits (transported through the central channel of the flagellum) from leaking out without polymerization at the distal end.</text>
</comment>
<organism evidence="8 9">
    <name type="scientific">Paenibacillus catalpae</name>
    <dbReference type="NCBI Taxonomy" id="1045775"/>
    <lineage>
        <taxon>Bacteria</taxon>
        <taxon>Bacillati</taxon>
        <taxon>Bacillota</taxon>
        <taxon>Bacilli</taxon>
        <taxon>Bacillales</taxon>
        <taxon>Paenibacillaceae</taxon>
        <taxon>Paenibacillus</taxon>
    </lineage>
</organism>
<dbReference type="InterPro" id="IPR003481">
    <property type="entry name" value="FliD_N"/>
</dbReference>
<evidence type="ECO:0000259" key="7">
    <source>
        <dbReference type="Pfam" id="PF07195"/>
    </source>
</evidence>
<dbReference type="EMBL" id="FOMT01000006">
    <property type="protein sequence ID" value="SFF25019.1"/>
    <property type="molecule type" value="Genomic_DNA"/>
</dbReference>
<name>A0A1I2H6G4_9BACL</name>
<evidence type="ECO:0000256" key="1">
    <source>
        <dbReference type="ARBA" id="ARBA00009764"/>
    </source>
</evidence>
<keyword evidence="9" id="KW-1185">Reference proteome</keyword>
<accession>A0A1I2H6G4</accession>
<evidence type="ECO:0000256" key="2">
    <source>
        <dbReference type="ARBA" id="ARBA00011255"/>
    </source>
</evidence>
<keyword evidence="4 5" id="KW-0975">Bacterial flagellum</keyword>
<sequence length="593" mass="63482">MTLRVTGLASGMDYESMIKQIMDAQRVPLDKLNQKKQINQWKQDDYRTLNNKILDFKNAAFDMKLQSGYLTKTASSSNTSVATVTGSATAIEGSYTLQVQQLAKAASLKSGTLSGAAIGKDTTITVNGVNIELKSSDTYQDLANKINAESVKTGVKVAYDSTLKTMFFSSTKTGTSADIDLRGADIGQILNLSTSTTAATTTGNVKLASDTSLASLAGKSISLTISGQEYKFDITATTKVGDLVAKMNDSLKNTGVSVSLNKDGYLAIDNPDKSKAIDFNTGSATEVLDALGLTGATPVDAGPSIYKAGQNAKVLFNGVAGEYDSNTFTIAGLSITAKAEGADVTNVNVTQDTDSVFNKIKTFVDKYNELISSINSELTEEKYRNFAPLTDAQKKEMTDDQIKQWEDKAKSGMLANDSILSSSLYKMRDALSSSVSGLASGTLKSLSDIGISSSLISGTSISGSYMDKGKLYIDETKLKQMLSEKPDEVMSLFTTDDKDDKTPAGDGIATRLYNQASAIFSQIVEKAGATTSVKNTYLLGKESLDLDKQISTLQTRLADMEDRYYAQFTQMEKYISQMNSRSTSLASLLNSGG</sequence>
<keyword evidence="5" id="KW-0964">Secreted</keyword>
<comment type="subunit">
    <text evidence="2 5">Homopentamer.</text>
</comment>
<dbReference type="STRING" id="1045775.SAMN05216378_5688"/>
<dbReference type="Pfam" id="PF07195">
    <property type="entry name" value="FliD_C"/>
    <property type="match status" value="1"/>
</dbReference>
<dbReference type="PANTHER" id="PTHR30288:SF0">
    <property type="entry name" value="FLAGELLAR HOOK-ASSOCIATED PROTEIN 2"/>
    <property type="match status" value="1"/>
</dbReference>
<dbReference type="InterPro" id="IPR010810">
    <property type="entry name" value="Flagellin_hook_IN_motif"/>
</dbReference>
<keyword evidence="8" id="KW-0282">Flagellum</keyword>
<dbReference type="OrthoDB" id="9776025at2"/>
<dbReference type="InterPro" id="IPR040026">
    <property type="entry name" value="FliD"/>
</dbReference>
<gene>
    <name evidence="8" type="ORF">SAMN05216378_5688</name>
</gene>
<dbReference type="GO" id="GO:0007155">
    <property type="term" value="P:cell adhesion"/>
    <property type="evidence" value="ECO:0007669"/>
    <property type="project" value="InterPro"/>
</dbReference>
<evidence type="ECO:0000313" key="9">
    <source>
        <dbReference type="Proteomes" id="UP000198855"/>
    </source>
</evidence>
<dbReference type="Proteomes" id="UP000198855">
    <property type="component" value="Unassembled WGS sequence"/>
</dbReference>
<evidence type="ECO:0000256" key="4">
    <source>
        <dbReference type="ARBA" id="ARBA00023143"/>
    </source>
</evidence>
<reference evidence="9" key="1">
    <citation type="submission" date="2016-10" db="EMBL/GenBank/DDBJ databases">
        <authorList>
            <person name="Varghese N."/>
            <person name="Submissions S."/>
        </authorList>
    </citation>
    <scope>NUCLEOTIDE SEQUENCE [LARGE SCALE GENOMIC DNA]</scope>
    <source>
        <strain evidence="9">CGMCC 1.10784</strain>
    </source>
</reference>
<dbReference type="PANTHER" id="PTHR30288">
    <property type="entry name" value="FLAGELLAR CAP/ASSEMBLY PROTEIN FLID"/>
    <property type="match status" value="1"/>
</dbReference>
<dbReference type="GO" id="GO:0009421">
    <property type="term" value="C:bacterial-type flagellum filament cap"/>
    <property type="evidence" value="ECO:0007669"/>
    <property type="project" value="InterPro"/>
</dbReference>
<protein>
    <recommendedName>
        <fullName evidence="5">Flagellar hook-associated protein 2</fullName>
        <shortName evidence="5">HAP2</shortName>
    </recommendedName>
    <alternativeName>
        <fullName evidence="5">Flagellar cap protein</fullName>
    </alternativeName>
</protein>
<proteinExistence type="inferred from homology"/>
<dbReference type="Pfam" id="PF07196">
    <property type="entry name" value="Flagellin_IN"/>
    <property type="match status" value="2"/>
</dbReference>
<dbReference type="GO" id="GO:0005576">
    <property type="term" value="C:extracellular region"/>
    <property type="evidence" value="ECO:0007669"/>
    <property type="project" value="UniProtKB-SubCell"/>
</dbReference>
<feature type="domain" description="Flagellar hook-associated protein 2 N-terminal" evidence="6">
    <location>
        <begin position="10"/>
        <end position="106"/>
    </location>
</feature>
<dbReference type="GO" id="GO:0009424">
    <property type="term" value="C:bacterial-type flagellum hook"/>
    <property type="evidence" value="ECO:0007669"/>
    <property type="project" value="UniProtKB-UniRule"/>
</dbReference>
<feature type="domain" description="Flagellar hook-associated protein 2 C-terminal" evidence="7">
    <location>
        <begin position="309"/>
        <end position="580"/>
    </location>
</feature>
<evidence type="ECO:0000259" key="6">
    <source>
        <dbReference type="Pfam" id="PF02465"/>
    </source>
</evidence>
<dbReference type="RefSeq" id="WP_091190010.1">
    <property type="nucleotide sequence ID" value="NZ_FOMT01000006.1"/>
</dbReference>
<keyword evidence="3" id="KW-0175">Coiled coil</keyword>
<dbReference type="AlphaFoldDB" id="A0A1I2H6G4"/>
<evidence type="ECO:0000313" key="8">
    <source>
        <dbReference type="EMBL" id="SFF25019.1"/>
    </source>
</evidence>